<dbReference type="SUPFAM" id="SSF161098">
    <property type="entry name" value="MetI-like"/>
    <property type="match status" value="1"/>
</dbReference>
<keyword evidence="6 7" id="KW-0472">Membrane</keyword>
<keyword evidence="3" id="KW-1003">Cell membrane</keyword>
<evidence type="ECO:0000259" key="8">
    <source>
        <dbReference type="PROSITE" id="PS50928"/>
    </source>
</evidence>
<comment type="subcellular location">
    <subcellularLocation>
        <location evidence="1 7">Cell membrane</location>
        <topology evidence="1 7">Multi-pass membrane protein</topology>
    </subcellularLocation>
</comment>
<dbReference type="EMBL" id="AP022871">
    <property type="protein sequence ID" value="BCB88801.1"/>
    <property type="molecule type" value="Genomic_DNA"/>
</dbReference>
<dbReference type="Gene3D" id="1.10.3720.10">
    <property type="entry name" value="MetI-like"/>
    <property type="match status" value="1"/>
</dbReference>
<dbReference type="PANTHER" id="PTHR30193:SF37">
    <property type="entry name" value="INNER MEMBRANE ABC TRANSPORTER PERMEASE PROTEIN YCJO"/>
    <property type="match status" value="1"/>
</dbReference>
<evidence type="ECO:0000256" key="4">
    <source>
        <dbReference type="ARBA" id="ARBA00022692"/>
    </source>
</evidence>
<gene>
    <name evidence="9" type="ORF">Psuf_061140</name>
</gene>
<proteinExistence type="inferred from homology"/>
<dbReference type="GO" id="GO:0005886">
    <property type="term" value="C:plasma membrane"/>
    <property type="evidence" value="ECO:0007669"/>
    <property type="project" value="UniProtKB-SubCell"/>
</dbReference>
<dbReference type="CDD" id="cd06261">
    <property type="entry name" value="TM_PBP2"/>
    <property type="match status" value="1"/>
</dbReference>
<dbReference type="GO" id="GO:0055085">
    <property type="term" value="P:transmembrane transport"/>
    <property type="evidence" value="ECO:0007669"/>
    <property type="project" value="InterPro"/>
</dbReference>
<keyword evidence="2 7" id="KW-0813">Transport</keyword>
<evidence type="ECO:0000256" key="7">
    <source>
        <dbReference type="RuleBase" id="RU363032"/>
    </source>
</evidence>
<feature type="transmembrane region" description="Helical" evidence="7">
    <location>
        <begin position="83"/>
        <end position="104"/>
    </location>
</feature>
<evidence type="ECO:0000256" key="1">
    <source>
        <dbReference type="ARBA" id="ARBA00004651"/>
    </source>
</evidence>
<dbReference type="RefSeq" id="WP_173160415.1">
    <property type="nucleotide sequence ID" value="NZ_AP022871.1"/>
</dbReference>
<sequence>MSVLRPTFLSRGSAGRHQRAGMAFAVPAALVFLVVLAYPVFESFRTSLYNIDLLTGEASFAGFGNYTDLLADSTLRQTVGNTALWTVGSLAGQLALGLAAALLIDSDWRGMRWIRQLLLIPYVVPVIATALIWQWMLDGQYGVLGHALQSAGAVPEGSTPLGLEGSSLWTVIVVNVWRGFPFAMLVYWARMQSIDREQYEAAQVDGAGAWREFRHITLPNLRSATIALLALRGIWTLMYFELVWLLSRGGPAGSSEVLSTYIYKLVMGEFRVGYAAAVATSAGLLLAAVGTIGWLTYRTSTRRRAHA</sequence>
<keyword evidence="5 7" id="KW-1133">Transmembrane helix</keyword>
<dbReference type="InterPro" id="IPR051393">
    <property type="entry name" value="ABC_transporter_permease"/>
</dbReference>
<evidence type="ECO:0000256" key="5">
    <source>
        <dbReference type="ARBA" id="ARBA00022989"/>
    </source>
</evidence>
<protein>
    <submittedName>
        <fullName evidence="9">Sugar ABC transporter permease</fullName>
    </submittedName>
</protein>
<dbReference type="Proteomes" id="UP000503011">
    <property type="component" value="Chromosome"/>
</dbReference>
<keyword evidence="10" id="KW-1185">Reference proteome</keyword>
<feature type="transmembrane region" description="Helical" evidence="7">
    <location>
        <begin position="21"/>
        <end position="41"/>
    </location>
</feature>
<dbReference type="PANTHER" id="PTHR30193">
    <property type="entry name" value="ABC TRANSPORTER PERMEASE PROTEIN"/>
    <property type="match status" value="1"/>
</dbReference>
<feature type="transmembrane region" description="Helical" evidence="7">
    <location>
        <begin position="116"/>
        <end position="136"/>
    </location>
</feature>
<feature type="domain" description="ABC transmembrane type-1" evidence="8">
    <location>
        <begin position="79"/>
        <end position="293"/>
    </location>
</feature>
<dbReference type="InterPro" id="IPR000515">
    <property type="entry name" value="MetI-like"/>
</dbReference>
<evidence type="ECO:0000313" key="10">
    <source>
        <dbReference type="Proteomes" id="UP000503011"/>
    </source>
</evidence>
<dbReference type="InterPro" id="IPR035906">
    <property type="entry name" value="MetI-like_sf"/>
</dbReference>
<comment type="similarity">
    <text evidence="7">Belongs to the binding-protein-dependent transport system permease family.</text>
</comment>
<evidence type="ECO:0000313" key="9">
    <source>
        <dbReference type="EMBL" id="BCB88801.1"/>
    </source>
</evidence>
<dbReference type="AlphaFoldDB" id="A0A6F8YSJ4"/>
<accession>A0A6F8YSJ4</accession>
<feature type="transmembrane region" description="Helical" evidence="7">
    <location>
        <begin position="168"/>
        <end position="189"/>
    </location>
</feature>
<dbReference type="PROSITE" id="PS50928">
    <property type="entry name" value="ABC_TM1"/>
    <property type="match status" value="1"/>
</dbReference>
<feature type="transmembrane region" description="Helical" evidence="7">
    <location>
        <begin position="274"/>
        <end position="297"/>
    </location>
</feature>
<reference evidence="9 10" key="1">
    <citation type="submission" date="2020-03" db="EMBL/GenBank/DDBJ databases">
        <title>Whole genome shotgun sequence of Phytohabitans suffuscus NBRC 105367.</title>
        <authorList>
            <person name="Komaki H."/>
            <person name="Tamura T."/>
        </authorList>
    </citation>
    <scope>NUCLEOTIDE SEQUENCE [LARGE SCALE GENOMIC DNA]</scope>
    <source>
        <strain evidence="9 10">NBRC 105367</strain>
    </source>
</reference>
<dbReference type="Pfam" id="PF00528">
    <property type="entry name" value="BPD_transp_1"/>
    <property type="match status" value="1"/>
</dbReference>
<organism evidence="9 10">
    <name type="scientific">Phytohabitans suffuscus</name>
    <dbReference type="NCBI Taxonomy" id="624315"/>
    <lineage>
        <taxon>Bacteria</taxon>
        <taxon>Bacillati</taxon>
        <taxon>Actinomycetota</taxon>
        <taxon>Actinomycetes</taxon>
        <taxon>Micromonosporales</taxon>
        <taxon>Micromonosporaceae</taxon>
    </lineage>
</organism>
<feature type="transmembrane region" description="Helical" evidence="7">
    <location>
        <begin position="224"/>
        <end position="246"/>
    </location>
</feature>
<evidence type="ECO:0000256" key="3">
    <source>
        <dbReference type="ARBA" id="ARBA00022475"/>
    </source>
</evidence>
<reference evidence="9 10" key="2">
    <citation type="submission" date="2020-03" db="EMBL/GenBank/DDBJ databases">
        <authorList>
            <person name="Ichikawa N."/>
            <person name="Kimura A."/>
            <person name="Kitahashi Y."/>
            <person name="Uohara A."/>
        </authorList>
    </citation>
    <scope>NUCLEOTIDE SEQUENCE [LARGE SCALE GENOMIC DNA]</scope>
    <source>
        <strain evidence="9 10">NBRC 105367</strain>
    </source>
</reference>
<dbReference type="KEGG" id="psuu:Psuf_061140"/>
<name>A0A6F8YSJ4_9ACTN</name>
<evidence type="ECO:0000256" key="2">
    <source>
        <dbReference type="ARBA" id="ARBA00022448"/>
    </source>
</evidence>
<keyword evidence="4 7" id="KW-0812">Transmembrane</keyword>
<evidence type="ECO:0000256" key="6">
    <source>
        <dbReference type="ARBA" id="ARBA00023136"/>
    </source>
</evidence>